<dbReference type="AlphaFoldDB" id="A0A6J7DAZ3"/>
<organism evidence="1">
    <name type="scientific">freshwater metagenome</name>
    <dbReference type="NCBI Taxonomy" id="449393"/>
    <lineage>
        <taxon>unclassified sequences</taxon>
        <taxon>metagenomes</taxon>
        <taxon>ecological metagenomes</taxon>
    </lineage>
</organism>
<dbReference type="EMBL" id="CAFBLP010000009">
    <property type="protein sequence ID" value="CAB4866114.1"/>
    <property type="molecule type" value="Genomic_DNA"/>
</dbReference>
<dbReference type="Pfam" id="PF26520">
    <property type="entry name" value="MftB_chaperone"/>
    <property type="match status" value="1"/>
</dbReference>
<dbReference type="NCBIfam" id="TIGR03967">
    <property type="entry name" value="mycofact_MftB"/>
    <property type="match status" value="1"/>
</dbReference>
<protein>
    <submittedName>
        <fullName evidence="1">Unannotated protein</fullName>
    </submittedName>
</protein>
<sequence>MSDLGVLNTGTHDPASPVDTILGAALELNPQVALRPEPFGALAYHYGNRRLVFLKHLDMVTVARNLSLYPSLADTLQACGIDPGRWPAFATAVRSLQTSEIIRER</sequence>
<name>A0A6J7DAZ3_9ZZZZ</name>
<gene>
    <name evidence="1" type="ORF">UFOPK3376_00553</name>
</gene>
<accession>A0A6J7DAZ3</accession>
<dbReference type="InterPro" id="IPR023850">
    <property type="entry name" value="MftB"/>
</dbReference>
<evidence type="ECO:0000313" key="1">
    <source>
        <dbReference type="EMBL" id="CAB4866114.1"/>
    </source>
</evidence>
<reference evidence="1" key="1">
    <citation type="submission" date="2020-05" db="EMBL/GenBank/DDBJ databases">
        <authorList>
            <person name="Chiriac C."/>
            <person name="Salcher M."/>
            <person name="Ghai R."/>
            <person name="Kavagutti S V."/>
        </authorList>
    </citation>
    <scope>NUCLEOTIDE SEQUENCE</scope>
</reference>
<proteinExistence type="predicted"/>